<dbReference type="PANTHER" id="PTHR43479">
    <property type="entry name" value="ACREF/ENVCD OPERON REPRESSOR-RELATED"/>
    <property type="match status" value="1"/>
</dbReference>
<dbReference type="KEGG" id="fhl:OE105_10915"/>
<dbReference type="Pfam" id="PF17932">
    <property type="entry name" value="TetR_C_24"/>
    <property type="match status" value="1"/>
</dbReference>
<dbReference type="InterPro" id="IPR009057">
    <property type="entry name" value="Homeodomain-like_sf"/>
</dbReference>
<keyword evidence="2 3" id="KW-0238">DNA-binding</keyword>
<accession>A0A9E8RXR4</accession>
<dbReference type="Gene3D" id="1.10.10.60">
    <property type="entry name" value="Homeodomain-like"/>
    <property type="match status" value="1"/>
</dbReference>
<dbReference type="InterPro" id="IPR050624">
    <property type="entry name" value="HTH-type_Tx_Regulator"/>
</dbReference>
<feature type="DNA-binding region" description="H-T-H motif" evidence="3">
    <location>
        <begin position="32"/>
        <end position="51"/>
    </location>
</feature>
<dbReference type="PANTHER" id="PTHR43479:SF11">
    <property type="entry name" value="ACREF_ENVCD OPERON REPRESSOR-RELATED"/>
    <property type="match status" value="1"/>
</dbReference>
<dbReference type="SUPFAM" id="SSF48498">
    <property type="entry name" value="Tetracyclin repressor-like, C-terminal domain"/>
    <property type="match status" value="1"/>
</dbReference>
<reference evidence="5" key="1">
    <citation type="submission" date="2022-09" db="EMBL/GenBank/DDBJ databases">
        <title>Complete Genomes of Fervidibacillus albus and Fervidibacillus halotolerans isolated from tidal flat sediments.</title>
        <authorList>
            <person name="Kwon K.K."/>
            <person name="Yang S.-H."/>
            <person name="Park M.J."/>
            <person name="Oh H.-M."/>
        </authorList>
    </citation>
    <scope>NUCLEOTIDE SEQUENCE</scope>
    <source>
        <strain evidence="5">MEBiC13594</strain>
    </source>
</reference>
<sequence length="204" mass="24052">MSLREKKIAKKREDILRSAVKIISEKGYHKTTLEDIAAHLYMTKGSIYYYFKDKQDLIYQTQAMLIQESIENIKNVIEEQGNVTEKLRRAMIKHIEFVIRERMGFSIGIKPEQVFEKQYLEKILHLRGQYESYFDRIITMGVEEKVFHPVDVKIVRNLLLGAMNWVVQWYSPEGKKDVKELAETISDYLLRILLKGGENSTEEM</sequence>
<dbReference type="PROSITE" id="PS50977">
    <property type="entry name" value="HTH_TETR_2"/>
    <property type="match status" value="1"/>
</dbReference>
<feature type="domain" description="HTH tetR-type" evidence="4">
    <location>
        <begin position="9"/>
        <end position="69"/>
    </location>
</feature>
<evidence type="ECO:0000313" key="5">
    <source>
        <dbReference type="EMBL" id="WAA12076.1"/>
    </source>
</evidence>
<dbReference type="InterPro" id="IPR041490">
    <property type="entry name" value="KstR2_TetR_C"/>
</dbReference>
<evidence type="ECO:0000256" key="3">
    <source>
        <dbReference type="PROSITE-ProRule" id="PRU00335"/>
    </source>
</evidence>
<dbReference type="PRINTS" id="PR00455">
    <property type="entry name" value="HTHTETR"/>
</dbReference>
<evidence type="ECO:0000259" key="4">
    <source>
        <dbReference type="PROSITE" id="PS50977"/>
    </source>
</evidence>
<dbReference type="RefSeq" id="WP_275420207.1">
    <property type="nucleotide sequence ID" value="NZ_CP106877.1"/>
</dbReference>
<dbReference type="Proteomes" id="UP001164726">
    <property type="component" value="Chromosome"/>
</dbReference>
<organism evidence="5 6">
    <name type="scientific">Fervidibacillus halotolerans</name>
    <dbReference type="NCBI Taxonomy" id="2980027"/>
    <lineage>
        <taxon>Bacteria</taxon>
        <taxon>Bacillati</taxon>
        <taxon>Bacillota</taxon>
        <taxon>Bacilli</taxon>
        <taxon>Bacillales</taxon>
        <taxon>Bacillaceae</taxon>
        <taxon>Fervidibacillus</taxon>
    </lineage>
</organism>
<dbReference type="AlphaFoldDB" id="A0A9E8RXR4"/>
<name>A0A9E8RXR4_9BACI</name>
<proteinExistence type="predicted"/>
<keyword evidence="1" id="KW-0678">Repressor</keyword>
<dbReference type="InterPro" id="IPR036271">
    <property type="entry name" value="Tet_transcr_reg_TetR-rel_C_sf"/>
</dbReference>
<dbReference type="SUPFAM" id="SSF46689">
    <property type="entry name" value="Homeodomain-like"/>
    <property type="match status" value="1"/>
</dbReference>
<dbReference type="Pfam" id="PF00440">
    <property type="entry name" value="TetR_N"/>
    <property type="match status" value="1"/>
</dbReference>
<dbReference type="Gene3D" id="1.10.357.10">
    <property type="entry name" value="Tetracycline Repressor, domain 2"/>
    <property type="match status" value="1"/>
</dbReference>
<keyword evidence="6" id="KW-1185">Reference proteome</keyword>
<dbReference type="EMBL" id="CP106877">
    <property type="protein sequence ID" value="WAA12076.1"/>
    <property type="molecule type" value="Genomic_DNA"/>
</dbReference>
<dbReference type="InterPro" id="IPR001647">
    <property type="entry name" value="HTH_TetR"/>
</dbReference>
<dbReference type="GO" id="GO:0003677">
    <property type="term" value="F:DNA binding"/>
    <property type="evidence" value="ECO:0007669"/>
    <property type="project" value="UniProtKB-UniRule"/>
</dbReference>
<evidence type="ECO:0000256" key="1">
    <source>
        <dbReference type="ARBA" id="ARBA00022491"/>
    </source>
</evidence>
<gene>
    <name evidence="5" type="ORF">OE105_10915</name>
</gene>
<protein>
    <submittedName>
        <fullName evidence="5">TetR/AcrR family transcriptional regulator</fullName>
    </submittedName>
</protein>
<evidence type="ECO:0000256" key="2">
    <source>
        <dbReference type="ARBA" id="ARBA00023125"/>
    </source>
</evidence>
<evidence type="ECO:0000313" key="6">
    <source>
        <dbReference type="Proteomes" id="UP001164726"/>
    </source>
</evidence>